<dbReference type="RefSeq" id="WP_053572523.1">
    <property type="nucleotide sequence ID" value="NZ_FCNY02000010.1"/>
</dbReference>
<evidence type="ECO:0000313" key="3">
    <source>
        <dbReference type="Proteomes" id="UP000054740"/>
    </source>
</evidence>
<dbReference type="Proteomes" id="UP000054740">
    <property type="component" value="Unassembled WGS sequence"/>
</dbReference>
<dbReference type="AlphaFoldDB" id="A0A158I6W2"/>
<protein>
    <submittedName>
        <fullName evidence="2">Amidase</fullName>
    </submittedName>
</protein>
<dbReference type="GO" id="GO:0003824">
    <property type="term" value="F:catalytic activity"/>
    <property type="evidence" value="ECO:0007669"/>
    <property type="project" value="InterPro"/>
</dbReference>
<dbReference type="InterPro" id="IPR036928">
    <property type="entry name" value="AS_sf"/>
</dbReference>
<evidence type="ECO:0000313" key="2">
    <source>
        <dbReference type="EMBL" id="SAL51989.1"/>
    </source>
</evidence>
<dbReference type="Gene3D" id="3.90.1300.10">
    <property type="entry name" value="Amidase signature (AS) domain"/>
    <property type="match status" value="1"/>
</dbReference>
<feature type="domain" description="Amidase" evidence="1">
    <location>
        <begin position="24"/>
        <end position="421"/>
    </location>
</feature>
<evidence type="ECO:0000259" key="1">
    <source>
        <dbReference type="Pfam" id="PF01425"/>
    </source>
</evidence>
<proteinExistence type="predicted"/>
<dbReference type="PANTHER" id="PTHR11895:SF176">
    <property type="entry name" value="AMIDASE AMID-RELATED"/>
    <property type="match status" value="1"/>
</dbReference>
<dbReference type="InterPro" id="IPR000120">
    <property type="entry name" value="Amidase"/>
</dbReference>
<dbReference type="PANTHER" id="PTHR11895">
    <property type="entry name" value="TRANSAMIDASE"/>
    <property type="match status" value="1"/>
</dbReference>
<reference evidence="3" key="1">
    <citation type="submission" date="2016-01" db="EMBL/GenBank/DDBJ databases">
        <authorList>
            <person name="Peeters C."/>
        </authorList>
    </citation>
    <scope>NUCLEOTIDE SEQUENCE [LARGE SCALE GENOMIC DNA]</scope>
</reference>
<dbReference type="SUPFAM" id="SSF75304">
    <property type="entry name" value="Amidase signature (AS) enzymes"/>
    <property type="match status" value="1"/>
</dbReference>
<accession>A0A158I6W2</accession>
<organism evidence="2 3">
    <name type="scientific">Caballeronia cordobensis</name>
    <name type="common">Burkholderia cordobensis</name>
    <dbReference type="NCBI Taxonomy" id="1353886"/>
    <lineage>
        <taxon>Bacteria</taxon>
        <taxon>Pseudomonadati</taxon>
        <taxon>Pseudomonadota</taxon>
        <taxon>Betaproteobacteria</taxon>
        <taxon>Burkholderiales</taxon>
        <taxon>Burkholderiaceae</taxon>
        <taxon>Caballeronia</taxon>
    </lineage>
</organism>
<gene>
    <name evidence="2" type="ORF">AWB70_04279</name>
</gene>
<sequence length="434" mass="45848">MSGESRVEQSRAVSLAFSGLDKVFLRTRFDAAAADAIATDQAVASGASLPLNGLILAVKACFDVAGWVTDAASAVLSDQPEATRDAPVVAGLRAAGATLVAHTNMTEFAFGALGINNTTGTPVTPLDAHGERVAGGSTSGGAVAVARGFADIALGTDTSGSIRIPAAFCGIVGFKPSTNVISTQGCIPLSTTFDAPGFIARDVSTIVRVVEALKLYRTPVVRVRPTRQLEGIRLALPVDFALTGCDPTVVAAFEACVNRLASLGASIVETDFMDLRAPSRIAAESGIIVADAFAWHEPWIRTRLARYDPLVGPRILRGESIPAYRYLKGAAALKHEANVFDAEMARYDALLTPTVPIVPPRIADVTADEIEYLRVNALSFSLTELANRLDAPSIAMQFDPARPRPFGLMLTGRRHRDIDLLSVARRVEAALSKP</sequence>
<dbReference type="InterPro" id="IPR023631">
    <property type="entry name" value="Amidase_dom"/>
</dbReference>
<dbReference type="EMBL" id="FCNY02000010">
    <property type="protein sequence ID" value="SAL51989.1"/>
    <property type="molecule type" value="Genomic_DNA"/>
</dbReference>
<dbReference type="Pfam" id="PF01425">
    <property type="entry name" value="Amidase"/>
    <property type="match status" value="1"/>
</dbReference>
<name>A0A158I6W2_CABCO</name>
<keyword evidence="3" id="KW-1185">Reference proteome</keyword>